<feature type="region of interest" description="Disordered" evidence="1">
    <location>
        <begin position="166"/>
        <end position="192"/>
    </location>
</feature>
<dbReference type="EMBL" id="JBBWWR010000012">
    <property type="protein sequence ID" value="KAK8958771.1"/>
    <property type="molecule type" value="Genomic_DNA"/>
</dbReference>
<reference evidence="2 3" key="1">
    <citation type="journal article" date="2022" name="Nat. Plants">
        <title>Genomes of leafy and leafless Platanthera orchids illuminate the evolution of mycoheterotrophy.</title>
        <authorList>
            <person name="Li M.H."/>
            <person name="Liu K.W."/>
            <person name="Li Z."/>
            <person name="Lu H.C."/>
            <person name="Ye Q.L."/>
            <person name="Zhang D."/>
            <person name="Wang J.Y."/>
            <person name="Li Y.F."/>
            <person name="Zhong Z.M."/>
            <person name="Liu X."/>
            <person name="Yu X."/>
            <person name="Liu D.K."/>
            <person name="Tu X.D."/>
            <person name="Liu B."/>
            <person name="Hao Y."/>
            <person name="Liao X.Y."/>
            <person name="Jiang Y.T."/>
            <person name="Sun W.H."/>
            <person name="Chen J."/>
            <person name="Chen Y.Q."/>
            <person name="Ai Y."/>
            <person name="Zhai J.W."/>
            <person name="Wu S.S."/>
            <person name="Zhou Z."/>
            <person name="Hsiao Y.Y."/>
            <person name="Wu W.L."/>
            <person name="Chen Y.Y."/>
            <person name="Lin Y.F."/>
            <person name="Hsu J.L."/>
            <person name="Li C.Y."/>
            <person name="Wang Z.W."/>
            <person name="Zhao X."/>
            <person name="Zhong W.Y."/>
            <person name="Ma X.K."/>
            <person name="Ma L."/>
            <person name="Huang J."/>
            <person name="Chen G.Z."/>
            <person name="Huang M.Z."/>
            <person name="Huang L."/>
            <person name="Peng D.H."/>
            <person name="Luo Y.B."/>
            <person name="Zou S.Q."/>
            <person name="Chen S.P."/>
            <person name="Lan S."/>
            <person name="Tsai W.C."/>
            <person name="Van de Peer Y."/>
            <person name="Liu Z.J."/>
        </authorList>
    </citation>
    <scope>NUCLEOTIDE SEQUENCE [LARGE SCALE GENOMIC DNA]</scope>
    <source>
        <strain evidence="2">Lor288</strain>
    </source>
</reference>
<proteinExistence type="predicted"/>
<name>A0ABR2M493_9ASPA</name>
<gene>
    <name evidence="2" type="ORF">KSP40_PGU002647</name>
</gene>
<evidence type="ECO:0000313" key="3">
    <source>
        <dbReference type="Proteomes" id="UP001412067"/>
    </source>
</evidence>
<evidence type="ECO:0000313" key="2">
    <source>
        <dbReference type="EMBL" id="KAK8958771.1"/>
    </source>
</evidence>
<evidence type="ECO:0000256" key="1">
    <source>
        <dbReference type="SAM" id="MobiDB-lite"/>
    </source>
</evidence>
<protein>
    <submittedName>
        <fullName evidence="2">Uncharacterized protein</fullName>
    </submittedName>
</protein>
<feature type="region of interest" description="Disordered" evidence="1">
    <location>
        <begin position="228"/>
        <end position="254"/>
    </location>
</feature>
<sequence>MRTSARKSPSLSPNFLLQGRSPPVTLADPFDEHHGFCASCLQSLAVDDRASSPPRPSAILFFIYSTRNEVRGTGKRVGNQRKISLLPDIARLSLAHFVSPRLSLDVSSSLHRHRLKLRKSPTTSTRPAASPVGESRAKPPPTSRRHCCWKLPPALRFAADVLSSRSFGHETPPGRRQTSPWHPGISAATSRSEPCFPLTTSHNLALGMANICPKFCYTSAGTHQLFTNKNSCTPGGNKENRQTAKGRPPDQTATAGFHQTAVVAKPSIRCCGFIQTPIAPNQTASANLQIDAANIR</sequence>
<organism evidence="2 3">
    <name type="scientific">Platanthera guangdongensis</name>
    <dbReference type="NCBI Taxonomy" id="2320717"/>
    <lineage>
        <taxon>Eukaryota</taxon>
        <taxon>Viridiplantae</taxon>
        <taxon>Streptophyta</taxon>
        <taxon>Embryophyta</taxon>
        <taxon>Tracheophyta</taxon>
        <taxon>Spermatophyta</taxon>
        <taxon>Magnoliopsida</taxon>
        <taxon>Liliopsida</taxon>
        <taxon>Asparagales</taxon>
        <taxon>Orchidaceae</taxon>
        <taxon>Orchidoideae</taxon>
        <taxon>Orchideae</taxon>
        <taxon>Orchidinae</taxon>
        <taxon>Platanthera</taxon>
    </lineage>
</organism>
<comment type="caution">
    <text evidence="2">The sequence shown here is derived from an EMBL/GenBank/DDBJ whole genome shotgun (WGS) entry which is preliminary data.</text>
</comment>
<feature type="region of interest" description="Disordered" evidence="1">
    <location>
        <begin position="115"/>
        <end position="145"/>
    </location>
</feature>
<keyword evidence="3" id="KW-1185">Reference proteome</keyword>
<accession>A0ABR2M493</accession>
<dbReference type="Proteomes" id="UP001412067">
    <property type="component" value="Unassembled WGS sequence"/>
</dbReference>